<evidence type="ECO:0008006" key="3">
    <source>
        <dbReference type="Google" id="ProtNLM"/>
    </source>
</evidence>
<dbReference type="Gene3D" id="3.30.420.10">
    <property type="entry name" value="Ribonuclease H-like superfamily/Ribonuclease H"/>
    <property type="match status" value="1"/>
</dbReference>
<dbReference type="PANTHER" id="PTHR47331">
    <property type="entry name" value="PHD-TYPE DOMAIN-CONTAINING PROTEIN"/>
    <property type="match status" value="1"/>
</dbReference>
<protein>
    <recommendedName>
        <fullName evidence="3">Integrase catalytic domain-containing protein</fullName>
    </recommendedName>
</protein>
<dbReference type="InterPro" id="IPR008042">
    <property type="entry name" value="Retrotrans_Pao"/>
</dbReference>
<evidence type="ECO:0000313" key="1">
    <source>
        <dbReference type="EMBL" id="VDI11884.1"/>
    </source>
</evidence>
<comment type="caution">
    <text evidence="1">The sequence shown here is derived from an EMBL/GenBank/DDBJ whole genome shotgun (WGS) entry which is preliminary data.</text>
</comment>
<dbReference type="AlphaFoldDB" id="A0A8B6D0B2"/>
<accession>A0A8B6D0B2</accession>
<gene>
    <name evidence="1" type="ORF">MGAL_10B040815</name>
</gene>
<reference evidence="1" key="1">
    <citation type="submission" date="2018-11" db="EMBL/GenBank/DDBJ databases">
        <authorList>
            <person name="Alioto T."/>
            <person name="Alioto T."/>
        </authorList>
    </citation>
    <scope>NUCLEOTIDE SEQUENCE</scope>
</reference>
<name>A0A8B6D0B2_MYTGA</name>
<dbReference type="InterPro" id="IPR012337">
    <property type="entry name" value="RNaseH-like_sf"/>
</dbReference>
<sequence>MGKAKVAPLHGHCIPRFELCAAVLAVQISETVSTELDIDRNLFRFFSDSKVVLVGIDTFGPWSIVTRKTRGGQANSKRWALLFTCLSTRAIHIEVIEELSLSSFINALRRFIALRGSIKEIRSDRGANFVGSVVNLNIASINVEEGPVHKCLEDKQTVWIFNPHIPHIWEECGNA</sequence>
<dbReference type="InterPro" id="IPR036397">
    <property type="entry name" value="RNaseH_sf"/>
</dbReference>
<dbReference type="OrthoDB" id="6122721at2759"/>
<dbReference type="SUPFAM" id="SSF53098">
    <property type="entry name" value="Ribonuclease H-like"/>
    <property type="match status" value="1"/>
</dbReference>
<organism evidence="1 2">
    <name type="scientific">Mytilus galloprovincialis</name>
    <name type="common">Mediterranean mussel</name>
    <dbReference type="NCBI Taxonomy" id="29158"/>
    <lineage>
        <taxon>Eukaryota</taxon>
        <taxon>Metazoa</taxon>
        <taxon>Spiralia</taxon>
        <taxon>Lophotrochozoa</taxon>
        <taxon>Mollusca</taxon>
        <taxon>Bivalvia</taxon>
        <taxon>Autobranchia</taxon>
        <taxon>Pteriomorphia</taxon>
        <taxon>Mytilida</taxon>
        <taxon>Mytiloidea</taxon>
        <taxon>Mytilidae</taxon>
        <taxon>Mytilinae</taxon>
        <taxon>Mytilus</taxon>
    </lineage>
</organism>
<evidence type="ECO:0000313" key="2">
    <source>
        <dbReference type="Proteomes" id="UP000596742"/>
    </source>
</evidence>
<dbReference type="GO" id="GO:0003676">
    <property type="term" value="F:nucleic acid binding"/>
    <property type="evidence" value="ECO:0007669"/>
    <property type="project" value="InterPro"/>
</dbReference>
<dbReference type="Proteomes" id="UP000596742">
    <property type="component" value="Unassembled WGS sequence"/>
</dbReference>
<proteinExistence type="predicted"/>
<dbReference type="PANTHER" id="PTHR47331:SF6">
    <property type="entry name" value="DOUBLECORTIN DOMAIN-CONTAINING PROTEIN"/>
    <property type="match status" value="1"/>
</dbReference>
<keyword evidence="2" id="KW-1185">Reference proteome</keyword>
<dbReference type="Pfam" id="PF05380">
    <property type="entry name" value="Peptidase_A17"/>
    <property type="match status" value="1"/>
</dbReference>
<dbReference type="EMBL" id="UYJE01002565">
    <property type="protein sequence ID" value="VDI11884.1"/>
    <property type="molecule type" value="Genomic_DNA"/>
</dbReference>